<evidence type="ECO:0000259" key="6">
    <source>
        <dbReference type="Pfam" id="PF00294"/>
    </source>
</evidence>
<dbReference type="Proteomes" id="UP000001919">
    <property type="component" value="Chromosome"/>
</dbReference>
<evidence type="ECO:0000256" key="5">
    <source>
        <dbReference type="ARBA" id="ARBA00022840"/>
    </source>
</evidence>
<dbReference type="AlphaFoldDB" id="C7MEU3"/>
<dbReference type="EMBL" id="CP001643">
    <property type="protein sequence ID" value="ACU86093.1"/>
    <property type="molecule type" value="Genomic_DNA"/>
</dbReference>
<dbReference type="Pfam" id="PF00294">
    <property type="entry name" value="PfkB"/>
    <property type="match status" value="1"/>
</dbReference>
<dbReference type="CDD" id="cd01167">
    <property type="entry name" value="bac_FRK"/>
    <property type="match status" value="1"/>
</dbReference>
<dbReference type="InterPro" id="IPR002173">
    <property type="entry name" value="Carboh/pur_kinase_PfkB_CS"/>
</dbReference>
<dbReference type="InterPro" id="IPR029056">
    <property type="entry name" value="Ribokinase-like"/>
</dbReference>
<dbReference type="InterPro" id="IPR050306">
    <property type="entry name" value="PfkB_Carbo_kinase"/>
</dbReference>
<dbReference type="SUPFAM" id="SSF53613">
    <property type="entry name" value="Ribokinase-like"/>
    <property type="match status" value="1"/>
</dbReference>
<keyword evidence="4 7" id="KW-0418">Kinase</keyword>
<sequence>MTARFLIAGEALTDIVIDAANTQREHPGGSPMNVAVALSRLGHEAHLLTRIGNDARGDAIRAHLDASGVQLTPGSSVEAATSTALARLDANGAATYEFDLLWDPRPAGLPEHVDAVHTSSIAAVLEPGAETVLDVLRRRRDGSTISYDPNARPTLMGEAETVRAQIEHTIALCDVVKASDEDVAWLYGTDDVEDVVASWRELGPALTVLTRGDEGAVGFAATGRVQVSPVVVDAVDTVGAGDTFSAGILDALAAKDLLGAEKRPALAAMPSDDVASVLRHAAALAAITVSRAGANPPWSHELS</sequence>
<keyword evidence="5" id="KW-0067">ATP-binding</keyword>
<feature type="domain" description="Carbohydrate kinase PfkB" evidence="6">
    <location>
        <begin position="17"/>
        <end position="298"/>
    </location>
</feature>
<dbReference type="InterPro" id="IPR011611">
    <property type="entry name" value="PfkB_dom"/>
</dbReference>
<comment type="similarity">
    <text evidence="1">Belongs to the carbohydrate kinase PfkB family.</text>
</comment>
<dbReference type="PANTHER" id="PTHR43085:SF1">
    <property type="entry name" value="PSEUDOURIDINE KINASE-RELATED"/>
    <property type="match status" value="1"/>
</dbReference>
<evidence type="ECO:0000256" key="1">
    <source>
        <dbReference type="ARBA" id="ARBA00010688"/>
    </source>
</evidence>
<dbReference type="eggNOG" id="COG0524">
    <property type="taxonomic scope" value="Bacteria"/>
</dbReference>
<proteinExistence type="inferred from homology"/>
<protein>
    <submittedName>
        <fullName evidence="7">Sugar kinase, ribokinase</fullName>
    </submittedName>
</protein>
<dbReference type="OrthoDB" id="9795789at2"/>
<keyword evidence="3" id="KW-0547">Nucleotide-binding</keyword>
<dbReference type="PANTHER" id="PTHR43085">
    <property type="entry name" value="HEXOKINASE FAMILY MEMBER"/>
    <property type="match status" value="1"/>
</dbReference>
<dbReference type="KEGG" id="bfa:Bfae_23000"/>
<evidence type="ECO:0000313" key="8">
    <source>
        <dbReference type="Proteomes" id="UP000001919"/>
    </source>
</evidence>
<dbReference type="Gene3D" id="3.40.1190.20">
    <property type="match status" value="1"/>
</dbReference>
<dbReference type="STRING" id="446465.Bfae_23000"/>
<dbReference type="PROSITE" id="PS00584">
    <property type="entry name" value="PFKB_KINASES_2"/>
    <property type="match status" value="1"/>
</dbReference>
<evidence type="ECO:0000313" key="7">
    <source>
        <dbReference type="EMBL" id="ACU86093.1"/>
    </source>
</evidence>
<evidence type="ECO:0000256" key="2">
    <source>
        <dbReference type="ARBA" id="ARBA00022679"/>
    </source>
</evidence>
<dbReference type="GO" id="GO:0005524">
    <property type="term" value="F:ATP binding"/>
    <property type="evidence" value="ECO:0007669"/>
    <property type="project" value="UniProtKB-KW"/>
</dbReference>
<keyword evidence="2" id="KW-0808">Transferase</keyword>
<gene>
    <name evidence="7" type="ordered locus">Bfae_23000</name>
</gene>
<keyword evidence="8" id="KW-1185">Reference proteome</keyword>
<evidence type="ECO:0000256" key="4">
    <source>
        <dbReference type="ARBA" id="ARBA00022777"/>
    </source>
</evidence>
<evidence type="ECO:0000256" key="3">
    <source>
        <dbReference type="ARBA" id="ARBA00022741"/>
    </source>
</evidence>
<dbReference type="PROSITE" id="PS00583">
    <property type="entry name" value="PFKB_KINASES_1"/>
    <property type="match status" value="1"/>
</dbReference>
<dbReference type="PATRIC" id="fig|446465.5.peg.2273"/>
<name>C7MEU3_BRAFD</name>
<accession>C7MEU3</accession>
<dbReference type="HOGENOM" id="CLU_027634_6_2_11"/>
<reference evidence="7 8" key="1">
    <citation type="journal article" date="2009" name="Stand. Genomic Sci.">
        <title>Complete genome sequence of Brachybacterium faecium type strain (Schefferle 6-10).</title>
        <authorList>
            <person name="Lapidus A."/>
            <person name="Pukall R."/>
            <person name="Labuttii K."/>
            <person name="Copeland A."/>
            <person name="Del Rio T.G."/>
            <person name="Nolan M."/>
            <person name="Chen F."/>
            <person name="Lucas S."/>
            <person name="Tice H."/>
            <person name="Cheng J.F."/>
            <person name="Bruce D."/>
            <person name="Goodwin L."/>
            <person name="Pitluck S."/>
            <person name="Rohde M."/>
            <person name="Goker M."/>
            <person name="Pati A."/>
            <person name="Ivanova N."/>
            <person name="Mavrommatis K."/>
            <person name="Chen A."/>
            <person name="Palaniappan K."/>
            <person name="D'haeseleer P."/>
            <person name="Chain P."/>
            <person name="Bristow J."/>
            <person name="Eisen J.A."/>
            <person name="Markowitz V."/>
            <person name="Hugenholtz P."/>
            <person name="Kyrpides N.C."/>
            <person name="Klenk H.P."/>
        </authorList>
    </citation>
    <scope>NUCLEOTIDE SEQUENCE [LARGE SCALE GENOMIC DNA]</scope>
    <source>
        <strain evidence="8">ATCC 43885 / DSM 4810 / JCM 11609 / LMG 19847 / NBRC 14762 / NCIMB 9860 / 6-10</strain>
    </source>
</reference>
<dbReference type="GO" id="GO:0016301">
    <property type="term" value="F:kinase activity"/>
    <property type="evidence" value="ECO:0007669"/>
    <property type="project" value="UniProtKB-KW"/>
</dbReference>
<organism evidence="7 8">
    <name type="scientific">Brachybacterium faecium (strain ATCC 43885 / DSM 4810 / JCM 11609 / LMG 19847 / NBRC 14762 / NCIMB 9860 / 6-10)</name>
    <dbReference type="NCBI Taxonomy" id="446465"/>
    <lineage>
        <taxon>Bacteria</taxon>
        <taxon>Bacillati</taxon>
        <taxon>Actinomycetota</taxon>
        <taxon>Actinomycetes</taxon>
        <taxon>Micrococcales</taxon>
        <taxon>Dermabacteraceae</taxon>
        <taxon>Brachybacterium</taxon>
    </lineage>
</organism>